<reference evidence="1" key="1">
    <citation type="journal article" date="2023" name="Plant J.">
        <title>The genome of the king protea, Protea cynaroides.</title>
        <authorList>
            <person name="Chang J."/>
            <person name="Duong T.A."/>
            <person name="Schoeman C."/>
            <person name="Ma X."/>
            <person name="Roodt D."/>
            <person name="Barker N."/>
            <person name="Li Z."/>
            <person name="Van de Peer Y."/>
            <person name="Mizrachi E."/>
        </authorList>
    </citation>
    <scope>NUCLEOTIDE SEQUENCE</scope>
    <source>
        <tissue evidence="1">Young leaves</tissue>
    </source>
</reference>
<dbReference type="EMBL" id="JAMYWD010000010">
    <property type="protein sequence ID" value="KAJ4959525.1"/>
    <property type="molecule type" value="Genomic_DNA"/>
</dbReference>
<gene>
    <name evidence="1" type="ORF">NE237_026636</name>
</gene>
<keyword evidence="2" id="KW-1185">Reference proteome</keyword>
<proteinExistence type="predicted"/>
<sequence>MGDFKHAQNRCISNRVNGVDINLNTEQLAGILGISMVGDKEFSRDKEFLTEPQRLEIQNRLLIPREPFQVGNFHPLAQVYCRILQYNILPQSSYFDELSTFGQFLTHRIMKRRPIYLPYILMRTMIAAAMDTQALQKGHLPYGKLLTTLSMHLGIKVHEKEAFEATVSAPLN</sequence>
<evidence type="ECO:0000313" key="2">
    <source>
        <dbReference type="Proteomes" id="UP001141806"/>
    </source>
</evidence>
<accession>A0A9Q0K2H4</accession>
<comment type="caution">
    <text evidence="1">The sequence shown here is derived from an EMBL/GenBank/DDBJ whole genome shotgun (WGS) entry which is preliminary data.</text>
</comment>
<organism evidence="1 2">
    <name type="scientific">Protea cynaroides</name>
    <dbReference type="NCBI Taxonomy" id="273540"/>
    <lineage>
        <taxon>Eukaryota</taxon>
        <taxon>Viridiplantae</taxon>
        <taxon>Streptophyta</taxon>
        <taxon>Embryophyta</taxon>
        <taxon>Tracheophyta</taxon>
        <taxon>Spermatophyta</taxon>
        <taxon>Magnoliopsida</taxon>
        <taxon>Proteales</taxon>
        <taxon>Proteaceae</taxon>
        <taxon>Protea</taxon>
    </lineage>
</organism>
<protein>
    <submittedName>
        <fullName evidence="1">Uncharacterized protein</fullName>
    </submittedName>
</protein>
<evidence type="ECO:0000313" key="1">
    <source>
        <dbReference type="EMBL" id="KAJ4959525.1"/>
    </source>
</evidence>
<dbReference type="Proteomes" id="UP001141806">
    <property type="component" value="Unassembled WGS sequence"/>
</dbReference>
<dbReference type="AlphaFoldDB" id="A0A9Q0K2H4"/>
<name>A0A9Q0K2H4_9MAGN</name>